<name>I4EFK3_9BACT</name>
<accession>I4EFK3</accession>
<dbReference type="Proteomes" id="UP000004221">
    <property type="component" value="Unassembled WGS sequence"/>
</dbReference>
<organism evidence="1 2">
    <name type="scientific">Nitrolancea hollandica Lb</name>
    <dbReference type="NCBI Taxonomy" id="1129897"/>
    <lineage>
        <taxon>Bacteria</taxon>
        <taxon>Pseudomonadati</taxon>
        <taxon>Thermomicrobiota</taxon>
        <taxon>Thermomicrobia</taxon>
        <taxon>Sphaerobacterales</taxon>
        <taxon>Sphaerobacterineae</taxon>
        <taxon>Sphaerobacteraceae</taxon>
        <taxon>Nitrolancea</taxon>
    </lineage>
</organism>
<comment type="caution">
    <text evidence="1">The sequence shown here is derived from an EMBL/GenBank/DDBJ whole genome shotgun (WGS) entry which is preliminary data.</text>
</comment>
<dbReference type="AlphaFoldDB" id="I4EFK3"/>
<evidence type="ECO:0000313" key="1">
    <source>
        <dbReference type="EMBL" id="CCF83465.1"/>
    </source>
</evidence>
<sequence length="129" mass="14192">MGPSEEQVIEDLINSLNYLHTSYSGHEPHPSSSKFYRHIVDAAILHAKKQADYGQANDPFANVRASSDWGMPAWVGVMMRATDKVKRLQAFAQRGVLTNESAKDSLADIAVYALIALVLMEEEDGDLSA</sequence>
<dbReference type="RefSeq" id="WP_008476653.1">
    <property type="nucleotide sequence ID" value="NZ_CAGS01000148.1"/>
</dbReference>
<proteinExistence type="predicted"/>
<reference evidence="1 2" key="1">
    <citation type="journal article" date="2012" name="ISME J.">
        <title>Nitrification expanded: discovery, physiology and genomics of a nitrite-oxidizing bacterium from the phylum Chloroflexi.</title>
        <authorList>
            <person name="Sorokin D.Y."/>
            <person name="Lucker S."/>
            <person name="Vejmelkova D."/>
            <person name="Kostrikina N.A."/>
            <person name="Kleerebezem R."/>
            <person name="Rijpstra W.I."/>
            <person name="Damste J.S."/>
            <person name="Le Paslier D."/>
            <person name="Muyzer G."/>
            <person name="Wagner M."/>
            <person name="van Loosdrecht M.C."/>
            <person name="Daims H."/>
        </authorList>
    </citation>
    <scope>NUCLEOTIDE SEQUENCE [LARGE SCALE GENOMIC DNA]</scope>
    <source>
        <strain evidence="2">none</strain>
    </source>
</reference>
<dbReference type="EMBL" id="CAGS01000148">
    <property type="protein sequence ID" value="CCF83465.1"/>
    <property type="molecule type" value="Genomic_DNA"/>
</dbReference>
<evidence type="ECO:0008006" key="3">
    <source>
        <dbReference type="Google" id="ProtNLM"/>
    </source>
</evidence>
<gene>
    <name evidence="1" type="ORF">NITHO_2310008</name>
</gene>
<protein>
    <recommendedName>
        <fullName evidence="3">Nucleotide modification associated domain-containing protein</fullName>
    </recommendedName>
</protein>
<evidence type="ECO:0000313" key="2">
    <source>
        <dbReference type="Proteomes" id="UP000004221"/>
    </source>
</evidence>
<keyword evidence="2" id="KW-1185">Reference proteome</keyword>